<comment type="similarity">
    <text evidence="1">Belongs to the AB hydrolase superfamily.</text>
</comment>
<dbReference type="Gene3D" id="3.40.50.1820">
    <property type="entry name" value="alpha/beta hydrolase"/>
    <property type="match status" value="1"/>
</dbReference>
<accession>A0ABQ1KBR3</accession>
<dbReference type="GO" id="GO:0016787">
    <property type="term" value="F:hydrolase activity"/>
    <property type="evidence" value="ECO:0007669"/>
    <property type="project" value="UniProtKB-KW"/>
</dbReference>
<keyword evidence="5" id="KW-1185">Reference proteome</keyword>
<dbReference type="InterPro" id="IPR050266">
    <property type="entry name" value="AB_hydrolase_sf"/>
</dbReference>
<name>A0ABQ1KBR3_9GAMM</name>
<keyword evidence="2 4" id="KW-0378">Hydrolase</keyword>
<dbReference type="EMBL" id="BMIJ01000003">
    <property type="protein sequence ID" value="GGB90289.1"/>
    <property type="molecule type" value="Genomic_DNA"/>
</dbReference>
<proteinExistence type="inferred from homology"/>
<dbReference type="InterPro" id="IPR029058">
    <property type="entry name" value="AB_hydrolase_fold"/>
</dbReference>
<reference evidence="5" key="1">
    <citation type="journal article" date="2019" name="Int. J. Syst. Evol. Microbiol.">
        <title>The Global Catalogue of Microorganisms (GCM) 10K type strain sequencing project: providing services to taxonomists for standard genome sequencing and annotation.</title>
        <authorList>
            <consortium name="The Broad Institute Genomics Platform"/>
            <consortium name="The Broad Institute Genome Sequencing Center for Infectious Disease"/>
            <person name="Wu L."/>
            <person name="Ma J."/>
        </authorList>
    </citation>
    <scope>NUCLEOTIDE SEQUENCE [LARGE SCALE GENOMIC DNA]</scope>
    <source>
        <strain evidence="5">CGMCC 1.15341</strain>
    </source>
</reference>
<evidence type="ECO:0000313" key="4">
    <source>
        <dbReference type="EMBL" id="GGB90289.1"/>
    </source>
</evidence>
<organism evidence="4 5">
    <name type="scientific">Marinobacterium zhoushanense</name>
    <dbReference type="NCBI Taxonomy" id="1679163"/>
    <lineage>
        <taxon>Bacteria</taxon>
        <taxon>Pseudomonadati</taxon>
        <taxon>Pseudomonadota</taxon>
        <taxon>Gammaproteobacteria</taxon>
        <taxon>Oceanospirillales</taxon>
        <taxon>Oceanospirillaceae</taxon>
        <taxon>Marinobacterium</taxon>
    </lineage>
</organism>
<dbReference type="PANTHER" id="PTHR43798">
    <property type="entry name" value="MONOACYLGLYCEROL LIPASE"/>
    <property type="match status" value="1"/>
</dbReference>
<dbReference type="Pfam" id="PF00561">
    <property type="entry name" value="Abhydrolase_1"/>
    <property type="match status" value="1"/>
</dbReference>
<gene>
    <name evidence="4" type="ORF">GCM10011352_15380</name>
</gene>
<dbReference type="RefSeq" id="WP_188747004.1">
    <property type="nucleotide sequence ID" value="NZ_BMIJ01000003.1"/>
</dbReference>
<comment type="caution">
    <text evidence="4">The sequence shown here is derived from an EMBL/GenBank/DDBJ whole genome shotgun (WGS) entry which is preliminary data.</text>
</comment>
<evidence type="ECO:0000313" key="5">
    <source>
        <dbReference type="Proteomes" id="UP000629025"/>
    </source>
</evidence>
<protein>
    <submittedName>
        <fullName evidence="4">Alpha/beta hydrolase</fullName>
    </submittedName>
</protein>
<evidence type="ECO:0000256" key="1">
    <source>
        <dbReference type="ARBA" id="ARBA00008645"/>
    </source>
</evidence>
<evidence type="ECO:0000256" key="2">
    <source>
        <dbReference type="ARBA" id="ARBA00022801"/>
    </source>
</evidence>
<dbReference type="PRINTS" id="PR00111">
    <property type="entry name" value="ABHYDROLASE"/>
</dbReference>
<feature type="domain" description="AB hydrolase-1" evidence="3">
    <location>
        <begin position="27"/>
        <end position="263"/>
    </location>
</feature>
<dbReference type="InterPro" id="IPR000073">
    <property type="entry name" value="AB_hydrolase_1"/>
</dbReference>
<evidence type="ECO:0000259" key="3">
    <source>
        <dbReference type="Pfam" id="PF00561"/>
    </source>
</evidence>
<dbReference type="PANTHER" id="PTHR43798:SF14">
    <property type="entry name" value="SERINE HYDROLASE-LIKE PROTEIN DDB_G0286239"/>
    <property type="match status" value="1"/>
</dbReference>
<dbReference type="Proteomes" id="UP000629025">
    <property type="component" value="Unassembled WGS sequence"/>
</dbReference>
<sequence length="294" mass="32190">MSINELSIDIGGRRLAAIDFGGPADRTVLAVHGWLDNAASFMELAPRLEGYRVIAVDLAGHGRSDWRDQSSWYAIWDYVLDLRMVIEALSLQKVHLLGHSLGAAVASVLAAVLPERIQSLVMLEGLGPLTIEAADMPEQLQAALEWHTSAKSSSVVYQDPARMVAARMRGRFPVGEGAANHLVSRALKQVPGGYGWAHDPRLLAPSLLRFSEDQVQALFRVIEMPVLVCLAEEGIATDETRQRLNSLAQLRLLEFAGGHHPHLEPATVDLVADAVNAFYRDLHKTVFARKEALA</sequence>
<dbReference type="SUPFAM" id="SSF53474">
    <property type="entry name" value="alpha/beta-Hydrolases"/>
    <property type="match status" value="1"/>
</dbReference>